<organism evidence="1 2">
    <name type="scientific">Sporomusa silvacetica DSM 10669</name>
    <dbReference type="NCBI Taxonomy" id="1123289"/>
    <lineage>
        <taxon>Bacteria</taxon>
        <taxon>Bacillati</taxon>
        <taxon>Bacillota</taxon>
        <taxon>Negativicutes</taxon>
        <taxon>Selenomonadales</taxon>
        <taxon>Sporomusaceae</taxon>
        <taxon>Sporomusa</taxon>
    </lineage>
</organism>
<evidence type="ECO:0000313" key="1">
    <source>
        <dbReference type="EMBL" id="XFO64531.1"/>
    </source>
</evidence>
<protein>
    <recommendedName>
        <fullName evidence="3">HD domain protein</fullName>
    </recommendedName>
</protein>
<dbReference type="Gene3D" id="1.10.3210.10">
    <property type="entry name" value="Hypothetical protein af1432"/>
    <property type="match status" value="1"/>
</dbReference>
<keyword evidence="2" id="KW-1185">Reference proteome</keyword>
<gene>
    <name evidence="1" type="ORF">SPSIL_006330</name>
</gene>
<accession>A0ABZ3IFT8</accession>
<evidence type="ECO:0000313" key="2">
    <source>
        <dbReference type="Proteomes" id="UP000216752"/>
    </source>
</evidence>
<reference evidence="1" key="1">
    <citation type="submission" date="2024-05" db="EMBL/GenBank/DDBJ databases">
        <title>Isolation and characterization of Sporomusa carbonis sp. nov., a carboxydotrophic hydrogenogen in the genus of Sporomusa isolated from a charcoal burning pile.</title>
        <authorList>
            <person name="Boeer T."/>
            <person name="Rosenbaum F."/>
            <person name="Eysell L."/>
            <person name="Mueller V."/>
            <person name="Daniel R."/>
            <person name="Poehlein A."/>
        </authorList>
    </citation>
    <scope>NUCLEOTIDE SEQUENCE [LARGE SCALE GENOMIC DNA]</scope>
    <source>
        <strain evidence="1">DSM 10669</strain>
    </source>
</reference>
<name>A0ABZ3IFT8_9FIRM</name>
<dbReference type="SUPFAM" id="SSF109604">
    <property type="entry name" value="HD-domain/PDEase-like"/>
    <property type="match status" value="1"/>
</dbReference>
<dbReference type="EMBL" id="CP155573">
    <property type="protein sequence ID" value="XFO64531.1"/>
    <property type="molecule type" value="Genomic_DNA"/>
</dbReference>
<dbReference type="Proteomes" id="UP000216752">
    <property type="component" value="Chromosome"/>
</dbReference>
<evidence type="ECO:0008006" key="3">
    <source>
        <dbReference type="Google" id="ProtNLM"/>
    </source>
</evidence>
<sequence>MKAIKKDDYILELKEHFGSDERRINHALKVLAAAEIIMNGEQVYGITHDVVTVTALLHDVGIKVAELKYNSSAGPYQELEGPPVVRKIMERRGAPQEIIERVTYIVGGHHTARKNDGLDFQIIWEADLLVNIEEEGLDRNNEQLRNLINKNFRTPTGLRIARLRYNLETEGLL</sequence>
<proteinExistence type="predicted"/>
<dbReference type="RefSeq" id="WP_211289718.1">
    <property type="nucleotide sequence ID" value="NZ_CP155573.1"/>
</dbReference>